<gene>
    <name evidence="1" type="ORF">EMUCRT_0439</name>
</gene>
<proteinExistence type="predicted"/>
<dbReference type="Proteomes" id="UP000033546">
    <property type="component" value="Unassembled WGS sequence"/>
</dbReference>
<name>A0A0F3NBR9_9RICK</name>
<evidence type="ECO:0000313" key="1">
    <source>
        <dbReference type="EMBL" id="KJV65495.1"/>
    </source>
</evidence>
<reference evidence="1 2" key="1">
    <citation type="submission" date="2015-02" db="EMBL/GenBank/DDBJ databases">
        <title>Genome Sequencing of Rickettsiales.</title>
        <authorList>
            <person name="Daugherty S.C."/>
            <person name="Su Q."/>
            <person name="Abolude K."/>
            <person name="Beier-Sexton M."/>
            <person name="Carlyon J.A."/>
            <person name="Carter R."/>
            <person name="Day N.P."/>
            <person name="Dumler S.J."/>
            <person name="Dyachenko V."/>
            <person name="Godinez A."/>
            <person name="Kurtti T.J."/>
            <person name="Lichay M."/>
            <person name="Mullins K.E."/>
            <person name="Ott S."/>
            <person name="Pappas-Brown V."/>
            <person name="Paris D.H."/>
            <person name="Patel P."/>
            <person name="Richards A.L."/>
            <person name="Sadzewicz L."/>
            <person name="Sears K."/>
            <person name="Seidman D."/>
            <person name="Sengamalay N."/>
            <person name="Stenos J."/>
            <person name="Tallon L.J."/>
            <person name="Vincent G."/>
            <person name="Fraser C.M."/>
            <person name="Munderloh U."/>
            <person name="Dunning-Hotopp J.C."/>
        </authorList>
    </citation>
    <scope>NUCLEOTIDE SEQUENCE [LARGE SCALE GENOMIC DNA]</scope>
    <source>
        <strain evidence="1 2">EmCRT</strain>
    </source>
</reference>
<accession>A0A0F3NBR9</accession>
<evidence type="ECO:0000313" key="2">
    <source>
        <dbReference type="Proteomes" id="UP000033546"/>
    </source>
</evidence>
<organism evidence="1 2">
    <name type="scientific">Ehrlichia cf. muris str. EmCRT</name>
    <dbReference type="NCBI Taxonomy" id="1359167"/>
    <lineage>
        <taxon>Bacteria</taxon>
        <taxon>Pseudomonadati</taxon>
        <taxon>Pseudomonadota</taxon>
        <taxon>Alphaproteobacteria</taxon>
        <taxon>Rickettsiales</taxon>
        <taxon>Anaplasmataceae</taxon>
        <taxon>Ehrlichia</taxon>
    </lineage>
</organism>
<dbReference type="RefSeq" id="WP_045804793.1">
    <property type="nucleotide sequence ID" value="NZ_LANU01000002.1"/>
</dbReference>
<sequence length="105" mass="12165">MVEEDYKNVIKQYIDTVKEIVGDSKTFDQMFESVVKIQERVMAANNQNNDVDAVNDGEDQLKRIGSSTSESVSSTQYRDLIEEIKIIKKRILRLERKILKPKEEA</sequence>
<comment type="caution">
    <text evidence="1">The sequence shown here is derived from an EMBL/GenBank/DDBJ whole genome shotgun (WGS) entry which is preliminary data.</text>
</comment>
<dbReference type="AlphaFoldDB" id="A0A0F3NBR9"/>
<protein>
    <submittedName>
        <fullName evidence="1">Uncharacterized protein</fullName>
    </submittedName>
</protein>
<dbReference type="EMBL" id="LANU01000002">
    <property type="protein sequence ID" value="KJV65495.1"/>
    <property type="molecule type" value="Genomic_DNA"/>
</dbReference>
<dbReference type="PATRIC" id="fig|1359167.3.peg.423"/>